<accession>A0A126Q3K8</accession>
<protein>
    <recommendedName>
        <fullName evidence="4">PepSY-associated TM helix family protein</fullName>
    </recommendedName>
</protein>
<dbReference type="RefSeq" id="WP_061096031.1">
    <property type="nucleotide sequence ID" value="NZ_CP014323.1"/>
</dbReference>
<proteinExistence type="predicted"/>
<keyword evidence="1" id="KW-0812">Transmembrane</keyword>
<sequence length="199" mass="21778">MSFSLGGIRQWHWISGAVCLVGMMLFALTGITLNHAADIPANRTVTSAESSLPPLVVEQLVSLDTGDIAIPSELVAFMQSQEGISLPSSVTGEWDGIEFYAAWPGPGADSWIAVDAELGTVTYENVDRGWISYFNDLHKGRNTGNAWRWFIDIFAVACIIFSVTGLQLLKRHSKTRASTWPITTLGVLIPFVIILLFVH</sequence>
<organism evidence="2 3">
    <name type="scientific">Alteromonas macleodii</name>
    <name type="common">Pseudoalteromonas macleodii</name>
    <dbReference type="NCBI Taxonomy" id="28108"/>
    <lineage>
        <taxon>Bacteria</taxon>
        <taxon>Pseudomonadati</taxon>
        <taxon>Pseudomonadota</taxon>
        <taxon>Gammaproteobacteria</taxon>
        <taxon>Alteromonadales</taxon>
        <taxon>Alteromonadaceae</taxon>
        <taxon>Alteromonas/Salinimonas group</taxon>
        <taxon>Alteromonas</taxon>
    </lineage>
</organism>
<feature type="transmembrane region" description="Helical" evidence="1">
    <location>
        <begin position="12"/>
        <end position="33"/>
    </location>
</feature>
<dbReference type="PANTHER" id="PTHR40115">
    <property type="entry name" value="INNER MEMBRANE PROTEIN WITH PEPSY TM HELIX"/>
    <property type="match status" value="1"/>
</dbReference>
<name>A0A126Q3K8_ALTMA</name>
<dbReference type="Proteomes" id="UP000063991">
    <property type="component" value="Chromosome"/>
</dbReference>
<dbReference type="AlphaFoldDB" id="A0A126Q3K8"/>
<dbReference type="PANTHER" id="PTHR40115:SF1">
    <property type="entry name" value="INNER MEMBRANE PROTEIN WITH PEPSY TM HELIX"/>
    <property type="match status" value="1"/>
</dbReference>
<evidence type="ECO:0000256" key="1">
    <source>
        <dbReference type="SAM" id="Phobius"/>
    </source>
</evidence>
<evidence type="ECO:0000313" key="2">
    <source>
        <dbReference type="EMBL" id="AMJ99896.1"/>
    </source>
</evidence>
<dbReference type="InterPro" id="IPR032307">
    <property type="entry name" value="PepSY_TM-like_2"/>
</dbReference>
<keyword evidence="1" id="KW-0472">Membrane</keyword>
<evidence type="ECO:0008006" key="4">
    <source>
        <dbReference type="Google" id="ProtNLM"/>
    </source>
</evidence>
<dbReference type="Pfam" id="PF16357">
    <property type="entry name" value="PepSY_TM_like_2"/>
    <property type="match status" value="1"/>
</dbReference>
<gene>
    <name evidence="2" type="ORF">AVL55_18075</name>
</gene>
<dbReference type="EMBL" id="CP014323">
    <property type="protein sequence ID" value="AMJ99896.1"/>
    <property type="molecule type" value="Genomic_DNA"/>
</dbReference>
<reference evidence="2 3" key="1">
    <citation type="submission" date="2015-12" db="EMBL/GenBank/DDBJ databases">
        <authorList>
            <person name="Shamseldin A."/>
            <person name="Moawad H."/>
            <person name="Abd El-Rahim W.M."/>
            <person name="Sadowsky M.J."/>
        </authorList>
    </citation>
    <scope>NUCLEOTIDE SEQUENCE [LARGE SCALE GENOMIC DNA]</scope>
    <source>
        <strain evidence="2 3">D7</strain>
    </source>
</reference>
<feature type="transmembrane region" description="Helical" evidence="1">
    <location>
        <begin position="180"/>
        <end position="198"/>
    </location>
</feature>
<keyword evidence="1" id="KW-1133">Transmembrane helix</keyword>
<feature type="transmembrane region" description="Helical" evidence="1">
    <location>
        <begin position="149"/>
        <end position="168"/>
    </location>
</feature>
<evidence type="ECO:0000313" key="3">
    <source>
        <dbReference type="Proteomes" id="UP000063991"/>
    </source>
</evidence>